<dbReference type="Proteomes" id="UP000612585">
    <property type="component" value="Unassembled WGS sequence"/>
</dbReference>
<dbReference type="AlphaFoldDB" id="A0A8J3ZCY3"/>
<evidence type="ECO:0000313" key="2">
    <source>
        <dbReference type="Proteomes" id="UP000612585"/>
    </source>
</evidence>
<reference evidence="1" key="1">
    <citation type="submission" date="2021-01" db="EMBL/GenBank/DDBJ databases">
        <title>Whole genome shotgun sequence of Virgisporangium aurantiacum NBRC 16421.</title>
        <authorList>
            <person name="Komaki H."/>
            <person name="Tamura T."/>
        </authorList>
    </citation>
    <scope>NUCLEOTIDE SEQUENCE</scope>
    <source>
        <strain evidence="1">NBRC 16421</strain>
    </source>
</reference>
<keyword evidence="2" id="KW-1185">Reference proteome</keyword>
<dbReference type="RefSeq" id="WP_204001825.1">
    <property type="nucleotide sequence ID" value="NZ_BOPG01000047.1"/>
</dbReference>
<gene>
    <name evidence="1" type="ORF">Vau01_069910</name>
</gene>
<evidence type="ECO:0008006" key="3">
    <source>
        <dbReference type="Google" id="ProtNLM"/>
    </source>
</evidence>
<protein>
    <recommendedName>
        <fullName evidence="3">Spherulation-specific family 4</fullName>
    </recommendedName>
</protein>
<dbReference type="InterPro" id="IPR021986">
    <property type="entry name" value="Spherulin4"/>
</dbReference>
<comment type="caution">
    <text evidence="1">The sequence shown here is derived from an EMBL/GenBank/DDBJ whole genome shotgun (WGS) entry which is preliminary data.</text>
</comment>
<organism evidence="1 2">
    <name type="scientific">Virgisporangium aurantiacum</name>
    <dbReference type="NCBI Taxonomy" id="175570"/>
    <lineage>
        <taxon>Bacteria</taxon>
        <taxon>Bacillati</taxon>
        <taxon>Actinomycetota</taxon>
        <taxon>Actinomycetes</taxon>
        <taxon>Micromonosporales</taxon>
        <taxon>Micromonosporaceae</taxon>
        <taxon>Virgisporangium</taxon>
    </lineage>
</organism>
<proteinExistence type="predicted"/>
<dbReference type="EMBL" id="BOPG01000047">
    <property type="protein sequence ID" value="GIJ59475.1"/>
    <property type="molecule type" value="Genomic_DNA"/>
</dbReference>
<evidence type="ECO:0000313" key="1">
    <source>
        <dbReference type="EMBL" id="GIJ59475.1"/>
    </source>
</evidence>
<name>A0A8J3ZCY3_9ACTN</name>
<dbReference type="PANTHER" id="PTHR35040:SF9">
    <property type="entry name" value="4-LIKE CELL SURFACE PROTEIN, PUTATIVE (AFU_ORTHOLOGUE AFUA_4G14080)-RELATED"/>
    <property type="match status" value="1"/>
</dbReference>
<dbReference type="PANTHER" id="PTHR35040">
    <property type="match status" value="1"/>
</dbReference>
<accession>A0A8J3ZCY3</accession>
<dbReference type="Pfam" id="PF12138">
    <property type="entry name" value="Spherulin4"/>
    <property type="match status" value="1"/>
</dbReference>
<sequence length="210" mass="23005">MTTLLPLYVYPADDPDAWAAVAENRWDVTVIVNVHNGPGRRYDPAYGYACAALAEAEVPMLGYVDVDYAGRPIDDVRTDILAWRAYPVGGVFFDQVPSDLASLRWMTHAVATVRGRIVLNPGVRPHPGYAALADLVCTYEGPWPRYRATPAEPDWPNAAHLVYDVPVADLTEATRRLYRRVAHGLVTDLAGTNPYRGLPAPLRVPAGVVA</sequence>